<dbReference type="GO" id="GO:0070006">
    <property type="term" value="F:metalloaminopeptidase activity"/>
    <property type="evidence" value="ECO:0007669"/>
    <property type="project" value="InterPro"/>
</dbReference>
<keyword evidence="8" id="KW-0963">Cytoplasm</keyword>
<dbReference type="GO" id="GO:0005737">
    <property type="term" value="C:cytoplasm"/>
    <property type="evidence" value="ECO:0007669"/>
    <property type="project" value="UniProtKB-SubCell"/>
</dbReference>
<dbReference type="EC" id="3.4.11.1" evidence="8"/>
<dbReference type="InterPro" id="IPR023042">
    <property type="entry name" value="Peptidase_M17_leu_NH2_pept"/>
</dbReference>
<feature type="binding site" evidence="8">
    <location>
        <position position="354"/>
    </location>
    <ligand>
        <name>Mn(2+)</name>
        <dbReference type="ChEBI" id="CHEBI:29035"/>
        <label>2</label>
    </ligand>
</feature>
<proteinExistence type="inferred from homology"/>
<dbReference type="InterPro" id="IPR008283">
    <property type="entry name" value="Peptidase_M17_N"/>
</dbReference>
<dbReference type="RefSeq" id="WP_193498417.1">
    <property type="nucleotide sequence ID" value="NZ_CP063169.1"/>
</dbReference>
<dbReference type="SUPFAM" id="SSF52949">
    <property type="entry name" value="Macro domain-like"/>
    <property type="match status" value="1"/>
</dbReference>
<feature type="binding site" evidence="8">
    <location>
        <position position="270"/>
    </location>
    <ligand>
        <name>Mn(2+)</name>
        <dbReference type="ChEBI" id="CHEBI:29035"/>
        <label>2</label>
    </ligand>
</feature>
<gene>
    <name evidence="8" type="primary">pepA</name>
    <name evidence="10" type="ORF">IM660_05675</name>
</gene>
<dbReference type="AlphaFoldDB" id="A0A7M1SYP5"/>
<keyword evidence="8" id="KW-0464">Manganese</keyword>
<evidence type="ECO:0000259" key="9">
    <source>
        <dbReference type="PROSITE" id="PS00631"/>
    </source>
</evidence>
<dbReference type="Pfam" id="PF02789">
    <property type="entry name" value="Peptidase_M17_N"/>
    <property type="match status" value="1"/>
</dbReference>
<dbReference type="Gene3D" id="3.40.630.10">
    <property type="entry name" value="Zn peptidases"/>
    <property type="match status" value="1"/>
</dbReference>
<evidence type="ECO:0000256" key="3">
    <source>
        <dbReference type="ARBA" id="ARBA00009528"/>
    </source>
</evidence>
<dbReference type="PANTHER" id="PTHR11963:SF23">
    <property type="entry name" value="CYTOSOL AMINOPEPTIDASE"/>
    <property type="match status" value="1"/>
</dbReference>
<feature type="binding site" evidence="8">
    <location>
        <position position="293"/>
    </location>
    <ligand>
        <name>Mn(2+)</name>
        <dbReference type="ChEBI" id="CHEBI:29035"/>
        <label>2</label>
    </ligand>
</feature>
<dbReference type="PANTHER" id="PTHR11963">
    <property type="entry name" value="LEUCINE AMINOPEPTIDASE-RELATED"/>
    <property type="match status" value="1"/>
</dbReference>
<comment type="subcellular location">
    <subcellularLocation>
        <location evidence="8">Cytoplasm</location>
    </subcellularLocation>
</comment>
<sequence>MPHPPTATTGPSALTRQQLIDWGDQATLAFAVAPEDHDGGAQPGVRLAEVPGYGTDLAAWAAEAGASGVAGESVTVTLPSMPVWDGLPRRLVFLGIGDGSPRSARRAGAALARSTRGREHVVLAIGDLMTGEALTAVVEGVQLGAYVPPYVGSREQPAPVGQVTICSAASNDVPRAVDDGCVAAETTLVSRRLAAAPSNIKSPQWLADQAVELGRENGLRVHVRDERWLAEHGLIGILAVGAGSVSPPRLVTVEHPGSGTDRAPVVLVGKGITFDTGGLSLKPREAMIPMKTDMAGAASVLGAVLGAASSGLPVRVIGVLPLAENAIGASSYRPSDVITMVDGTTVEIGNTDAEGRMVLADAMAWARAEYQPSTLVDVATLTGAASLGLGKRHAALYATDDALRQELEAAAVRSGEQVWAMPLVEEYRSALESSVADLSHIATDPKVGGGSITAALFLQHFAGDQPWAHLDIAGPARAAANEHEVSQGATGFGARLLLRWLQALDW</sequence>
<keyword evidence="4 8" id="KW-0031">Aminopeptidase</keyword>
<keyword evidence="6 8" id="KW-0378">Hydrolase</keyword>
<dbReference type="PROSITE" id="PS00631">
    <property type="entry name" value="CYTOSOL_AP"/>
    <property type="match status" value="1"/>
</dbReference>
<evidence type="ECO:0000256" key="4">
    <source>
        <dbReference type="ARBA" id="ARBA00022438"/>
    </source>
</evidence>
<dbReference type="SUPFAM" id="SSF53187">
    <property type="entry name" value="Zn-dependent exopeptidases"/>
    <property type="match status" value="1"/>
</dbReference>
<dbReference type="Gene3D" id="3.40.220.10">
    <property type="entry name" value="Leucine Aminopeptidase, subunit E, domain 1"/>
    <property type="match status" value="1"/>
</dbReference>
<dbReference type="InterPro" id="IPR000819">
    <property type="entry name" value="Peptidase_M17_C"/>
</dbReference>
<dbReference type="EC" id="3.4.11.10" evidence="8"/>
<comment type="catalytic activity">
    <reaction evidence="2 8">
        <text>Release of an N-terminal amino acid, preferentially leucine, but not glutamic or aspartic acids.</text>
        <dbReference type="EC" id="3.4.11.10"/>
    </reaction>
</comment>
<dbReference type="HAMAP" id="MF_00181">
    <property type="entry name" value="Cytosol_peptidase_M17"/>
    <property type="match status" value="1"/>
</dbReference>
<dbReference type="GO" id="GO:0030145">
    <property type="term" value="F:manganese ion binding"/>
    <property type="evidence" value="ECO:0007669"/>
    <property type="project" value="UniProtKB-UniRule"/>
</dbReference>
<feature type="binding site" evidence="8">
    <location>
        <position position="352"/>
    </location>
    <ligand>
        <name>Mn(2+)</name>
        <dbReference type="ChEBI" id="CHEBI:29035"/>
        <label>1</label>
    </ligand>
</feature>
<feature type="active site" evidence="8">
    <location>
        <position position="356"/>
    </location>
</feature>
<dbReference type="Proteomes" id="UP000593758">
    <property type="component" value="Chromosome"/>
</dbReference>
<evidence type="ECO:0000256" key="1">
    <source>
        <dbReference type="ARBA" id="ARBA00000135"/>
    </source>
</evidence>
<dbReference type="GO" id="GO:0006508">
    <property type="term" value="P:proteolysis"/>
    <property type="evidence" value="ECO:0007669"/>
    <property type="project" value="UniProtKB-KW"/>
</dbReference>
<comment type="cofactor">
    <cofactor evidence="8">
        <name>Mn(2+)</name>
        <dbReference type="ChEBI" id="CHEBI:29035"/>
    </cofactor>
    <text evidence="8">Binds 2 manganese ions per subunit.</text>
</comment>
<dbReference type="InterPro" id="IPR043472">
    <property type="entry name" value="Macro_dom-like"/>
</dbReference>
<evidence type="ECO:0000256" key="7">
    <source>
        <dbReference type="ARBA" id="ARBA00049972"/>
    </source>
</evidence>
<dbReference type="KEGG" id="halt:IM660_05675"/>
<dbReference type="PRINTS" id="PR00481">
    <property type="entry name" value="LAMNOPPTDASE"/>
</dbReference>
<evidence type="ECO:0000256" key="8">
    <source>
        <dbReference type="HAMAP-Rule" id="MF_00181"/>
    </source>
</evidence>
<accession>A0A7M1SYP5</accession>
<dbReference type="CDD" id="cd00433">
    <property type="entry name" value="Peptidase_M17"/>
    <property type="match status" value="1"/>
</dbReference>
<organism evidence="10 11">
    <name type="scientific">Ruania alkalisoli</name>
    <dbReference type="NCBI Taxonomy" id="2779775"/>
    <lineage>
        <taxon>Bacteria</taxon>
        <taxon>Bacillati</taxon>
        <taxon>Actinomycetota</taxon>
        <taxon>Actinomycetes</taxon>
        <taxon>Micrococcales</taxon>
        <taxon>Ruaniaceae</taxon>
        <taxon>Ruania</taxon>
    </lineage>
</organism>
<evidence type="ECO:0000313" key="11">
    <source>
        <dbReference type="Proteomes" id="UP000593758"/>
    </source>
</evidence>
<protein>
    <recommendedName>
        <fullName evidence="8">Probable cytosol aminopeptidase</fullName>
        <ecNumber evidence="8">3.4.11.1</ecNumber>
    </recommendedName>
    <alternativeName>
        <fullName evidence="8">Leucine aminopeptidase</fullName>
        <shortName evidence="8">LAP</shortName>
        <ecNumber evidence="8">3.4.11.10</ecNumber>
    </alternativeName>
    <alternativeName>
        <fullName evidence="8">Leucyl aminopeptidase</fullName>
    </alternativeName>
</protein>
<reference evidence="10 11" key="1">
    <citation type="submission" date="2020-10" db="EMBL/GenBank/DDBJ databases">
        <title>Haloactinobacterium sp. RN3S43, a bacterium isolated from saline soil.</title>
        <authorList>
            <person name="Sun J.-Q."/>
        </authorList>
    </citation>
    <scope>NUCLEOTIDE SEQUENCE [LARGE SCALE GENOMIC DNA]</scope>
    <source>
        <strain evidence="10 11">RN3S43</strain>
    </source>
</reference>
<feature type="domain" description="Cytosol aminopeptidase" evidence="9">
    <location>
        <begin position="350"/>
        <end position="357"/>
    </location>
</feature>
<keyword evidence="5 8" id="KW-0645">Protease</keyword>
<feature type="active site" evidence="8">
    <location>
        <position position="282"/>
    </location>
</feature>
<evidence type="ECO:0000256" key="6">
    <source>
        <dbReference type="ARBA" id="ARBA00022801"/>
    </source>
</evidence>
<comment type="similarity">
    <text evidence="3 8">Belongs to the peptidase M17 family.</text>
</comment>
<dbReference type="InterPro" id="IPR011356">
    <property type="entry name" value="Leucine_aapep/pepB"/>
</dbReference>
<comment type="catalytic activity">
    <reaction evidence="1 8">
        <text>Release of an N-terminal amino acid, Xaa-|-Yaa-, in which Xaa is preferably Leu, but may be other amino acids including Pro although not Arg or Lys, and Yaa may be Pro. Amino acid amides and methyl esters are also readily hydrolyzed, but rates on arylamides are exceedingly low.</text>
        <dbReference type="EC" id="3.4.11.1"/>
    </reaction>
</comment>
<dbReference type="Pfam" id="PF00883">
    <property type="entry name" value="Peptidase_M17"/>
    <property type="match status" value="1"/>
</dbReference>
<keyword evidence="11" id="KW-1185">Reference proteome</keyword>
<name>A0A7M1SYP5_9MICO</name>
<evidence type="ECO:0000256" key="2">
    <source>
        <dbReference type="ARBA" id="ARBA00000967"/>
    </source>
</evidence>
<feature type="binding site" evidence="8">
    <location>
        <position position="354"/>
    </location>
    <ligand>
        <name>Mn(2+)</name>
        <dbReference type="ChEBI" id="CHEBI:29035"/>
        <label>1</label>
    </ligand>
</feature>
<feature type="binding site" evidence="8">
    <location>
        <position position="275"/>
    </location>
    <ligand>
        <name>Mn(2+)</name>
        <dbReference type="ChEBI" id="CHEBI:29035"/>
        <label>2</label>
    </ligand>
</feature>
<dbReference type="EMBL" id="CP063169">
    <property type="protein sequence ID" value="QOR71763.1"/>
    <property type="molecule type" value="Genomic_DNA"/>
</dbReference>
<comment type="function">
    <text evidence="7 8">Presumably involved in the processing and regular turnover of intracellular proteins. Catalyzes the removal of unsubstituted N-terminal amino acids from various peptides.</text>
</comment>
<evidence type="ECO:0000313" key="10">
    <source>
        <dbReference type="EMBL" id="QOR71763.1"/>
    </source>
</evidence>
<feature type="binding site" evidence="8">
    <location>
        <position position="275"/>
    </location>
    <ligand>
        <name>Mn(2+)</name>
        <dbReference type="ChEBI" id="CHEBI:29035"/>
        <label>1</label>
    </ligand>
</feature>
<keyword evidence="8" id="KW-0479">Metal-binding</keyword>
<evidence type="ECO:0000256" key="5">
    <source>
        <dbReference type="ARBA" id="ARBA00022670"/>
    </source>
</evidence>